<comment type="similarity">
    <text evidence="1">Belongs to the MAD2 family.</text>
</comment>
<proteinExistence type="inferred from homology"/>
<dbReference type="InterPro" id="IPR003511">
    <property type="entry name" value="HORMA_dom"/>
</dbReference>
<dbReference type="GO" id="GO:0016035">
    <property type="term" value="C:zeta DNA polymerase complex"/>
    <property type="evidence" value="ECO:0007669"/>
    <property type="project" value="TreeGrafter"/>
</dbReference>
<dbReference type="AlphaFoldDB" id="A0A1D8NHZ3"/>
<gene>
    <name evidence="4" type="ORF">B0I71DRAFT_132894</name>
    <name evidence="3" type="ORF">YALI1_E13683g</name>
</gene>
<keyword evidence="4" id="KW-0238">DNA-binding</keyword>
<dbReference type="Proteomes" id="UP000256601">
    <property type="component" value="Unassembled WGS sequence"/>
</dbReference>
<evidence type="ECO:0000313" key="3">
    <source>
        <dbReference type="EMBL" id="AOW05251.1"/>
    </source>
</evidence>
<dbReference type="EMBL" id="KZ859007">
    <property type="protein sequence ID" value="RDW25242.1"/>
    <property type="molecule type" value="Genomic_DNA"/>
</dbReference>
<dbReference type="Proteomes" id="UP000182444">
    <property type="component" value="Chromosome 1E"/>
</dbReference>
<protein>
    <submittedName>
        <fullName evidence="4">DNA-binding protein</fullName>
    </submittedName>
</protein>
<evidence type="ECO:0000313" key="5">
    <source>
        <dbReference type="Proteomes" id="UP000182444"/>
    </source>
</evidence>
<organism evidence="3 5">
    <name type="scientific">Yarrowia lipolytica</name>
    <name type="common">Candida lipolytica</name>
    <dbReference type="NCBI Taxonomy" id="4952"/>
    <lineage>
        <taxon>Eukaryota</taxon>
        <taxon>Fungi</taxon>
        <taxon>Dikarya</taxon>
        <taxon>Ascomycota</taxon>
        <taxon>Saccharomycotina</taxon>
        <taxon>Dipodascomycetes</taxon>
        <taxon>Dipodascales</taxon>
        <taxon>Dipodascales incertae sedis</taxon>
        <taxon>Yarrowia</taxon>
    </lineage>
</organism>
<dbReference type="OMA" id="DEASHEC"/>
<evidence type="ECO:0000313" key="4">
    <source>
        <dbReference type="EMBL" id="RDW25242.1"/>
    </source>
</evidence>
<dbReference type="EMBL" id="CP017557">
    <property type="protein sequence ID" value="AOW05251.1"/>
    <property type="molecule type" value="Genomic_DNA"/>
</dbReference>
<dbReference type="GO" id="GO:0003677">
    <property type="term" value="F:DNA binding"/>
    <property type="evidence" value="ECO:0007669"/>
    <property type="project" value="UniProtKB-KW"/>
</dbReference>
<dbReference type="PANTHER" id="PTHR11842:SF10">
    <property type="entry name" value="MITOTIC SPINDLE ASSEMBLY CHECKPOINT PROTEIN MAD2B"/>
    <property type="match status" value="1"/>
</dbReference>
<evidence type="ECO:0000313" key="6">
    <source>
        <dbReference type="Proteomes" id="UP000256601"/>
    </source>
</evidence>
<accession>A0A1D8NHZ3</accession>
<dbReference type="Gene3D" id="3.30.900.10">
    <property type="entry name" value="HORMA domain"/>
    <property type="match status" value="1"/>
</dbReference>
<sequence>MKAQEPDTTTYAAVLESIRTFLAVFIHNIAYYFNVYPADAFQQVRQFNSAVWLCRAPVVNGYIDEASHECVNLLKDGKCAAVAISIHNSASKHVATIPIKFNIPVVPESDQTVPVTDAPTLIEDLQLEFNAFFTRLANYGPNFNPSKLEHTFKIQCELEGRHTLEGWISSEAQSSKQVPGLEDVVVRKIETGPIEVVSWLEYV</sequence>
<dbReference type="RefSeq" id="XP_503795.1">
    <property type="nucleotide sequence ID" value="XM_503795.1"/>
</dbReference>
<reference evidence="3 5" key="1">
    <citation type="journal article" date="2016" name="PLoS ONE">
        <title>Sequence Assembly of Yarrowia lipolytica Strain W29/CLIB89 Shows Transposable Element Diversity.</title>
        <authorList>
            <person name="Magnan C."/>
            <person name="Yu J."/>
            <person name="Chang I."/>
            <person name="Jahn E."/>
            <person name="Kanomata Y."/>
            <person name="Wu J."/>
            <person name="Zeller M."/>
            <person name="Oakes M."/>
            <person name="Baldi P."/>
            <person name="Sandmeyer S."/>
        </authorList>
    </citation>
    <scope>NUCLEOTIDE SEQUENCE [LARGE SCALE GENOMIC DNA]</scope>
    <source>
        <strain evidence="3">CLIB89</strain>
        <strain evidence="5">CLIB89(W29)</strain>
    </source>
</reference>
<name>A0A1D8NHZ3_YARLL</name>
<dbReference type="InterPro" id="IPR036570">
    <property type="entry name" value="HORMA_dom_sf"/>
</dbReference>
<reference evidence="4 6" key="2">
    <citation type="submission" date="2018-07" db="EMBL/GenBank/DDBJ databases">
        <title>Draft Genome Assemblies for Five Robust Yarrowia lipolytica Strains Exhibiting High Lipid Production and Pentose Sugar Utilization and Sugar Alcohol Secretion from Undetoxified Lignocellulosic Biomass Hydrolysates.</title>
        <authorList>
            <consortium name="DOE Joint Genome Institute"/>
            <person name="Walker C."/>
            <person name="Ryu S."/>
            <person name="Na H."/>
            <person name="Zane M."/>
            <person name="LaButti K."/>
            <person name="Lipzen A."/>
            <person name="Haridas S."/>
            <person name="Barry K."/>
            <person name="Grigoriev I.V."/>
            <person name="Quarterman J."/>
            <person name="Slininger P."/>
            <person name="Dien B."/>
            <person name="Trinh C.T."/>
        </authorList>
    </citation>
    <scope>NUCLEOTIDE SEQUENCE [LARGE SCALE GENOMIC DNA]</scope>
    <source>
        <strain evidence="4 6">YB392</strain>
    </source>
</reference>
<dbReference type="KEGG" id="yli:2912648"/>
<dbReference type="InterPro" id="IPR045091">
    <property type="entry name" value="Mad2-like"/>
</dbReference>
<evidence type="ECO:0000256" key="1">
    <source>
        <dbReference type="ARBA" id="ARBA00010348"/>
    </source>
</evidence>
<evidence type="ECO:0000259" key="2">
    <source>
        <dbReference type="PROSITE" id="PS50815"/>
    </source>
</evidence>
<dbReference type="eggNOG" id="KOG3186">
    <property type="taxonomic scope" value="Eukaryota"/>
</dbReference>
<dbReference type="VEuPathDB" id="FungiDB:YALI0_E10791g"/>
<dbReference type="GeneID" id="2912648"/>
<dbReference type="OrthoDB" id="21254at2759"/>
<dbReference type="SUPFAM" id="SSF56019">
    <property type="entry name" value="The spindle assembly checkpoint protein mad2"/>
    <property type="match status" value="1"/>
</dbReference>
<feature type="domain" description="HORMA" evidence="2">
    <location>
        <begin position="12"/>
        <end position="203"/>
    </location>
</feature>
<dbReference type="PROSITE" id="PS50815">
    <property type="entry name" value="HORMA"/>
    <property type="match status" value="1"/>
</dbReference>
<dbReference type="PANTHER" id="PTHR11842">
    <property type="entry name" value="MITOTIC SPINDLE ASSEMBLY CHECKPOINT PROTEIN MAD2"/>
    <property type="match status" value="1"/>
</dbReference>
<dbReference type="VEuPathDB" id="FungiDB:YALI1_E13683g"/>